<accession>A0ABT9YA75</accession>
<comment type="caution">
    <text evidence="1">The sequence shown here is derived from an EMBL/GenBank/DDBJ whole genome shotgun (WGS) entry which is preliminary data.</text>
</comment>
<keyword evidence="2" id="KW-1185">Reference proteome</keyword>
<dbReference type="EMBL" id="JAUSUE010000020">
    <property type="protein sequence ID" value="MDQ0204739.1"/>
    <property type="molecule type" value="Genomic_DNA"/>
</dbReference>
<name>A0ABT9YA75_9FIRM</name>
<proteinExistence type="predicted"/>
<dbReference type="SUPFAM" id="SSF142906">
    <property type="entry name" value="YjbR-like"/>
    <property type="match status" value="1"/>
</dbReference>
<evidence type="ECO:0000313" key="2">
    <source>
        <dbReference type="Proteomes" id="UP001239167"/>
    </source>
</evidence>
<dbReference type="InterPro" id="IPR038056">
    <property type="entry name" value="YjbR-like_sf"/>
</dbReference>
<dbReference type="Proteomes" id="UP001239167">
    <property type="component" value="Unassembled WGS sequence"/>
</dbReference>
<dbReference type="GO" id="GO:0003677">
    <property type="term" value="F:DNA binding"/>
    <property type="evidence" value="ECO:0007669"/>
    <property type="project" value="UniProtKB-KW"/>
</dbReference>
<reference evidence="1 2" key="1">
    <citation type="submission" date="2023-07" db="EMBL/GenBank/DDBJ databases">
        <title>Genomic Encyclopedia of Type Strains, Phase IV (KMG-IV): sequencing the most valuable type-strain genomes for metagenomic binning, comparative biology and taxonomic classification.</title>
        <authorList>
            <person name="Goeker M."/>
        </authorList>
    </citation>
    <scope>NUCLEOTIDE SEQUENCE [LARGE SCALE GENOMIC DNA]</scope>
    <source>
        <strain evidence="1 2">DSM 16980</strain>
    </source>
</reference>
<sequence>MNKRHWNTVKVNGDVSEKELFKMIEHSYASTLKR</sequence>
<dbReference type="Gene3D" id="3.90.1150.30">
    <property type="match status" value="1"/>
</dbReference>
<gene>
    <name evidence="1" type="ORF">J2S01_002471</name>
</gene>
<evidence type="ECO:0000313" key="1">
    <source>
        <dbReference type="EMBL" id="MDQ0204739.1"/>
    </source>
</evidence>
<organism evidence="1 2">
    <name type="scientific">Pectinatus haikarae</name>
    <dbReference type="NCBI Taxonomy" id="349096"/>
    <lineage>
        <taxon>Bacteria</taxon>
        <taxon>Bacillati</taxon>
        <taxon>Bacillota</taxon>
        <taxon>Negativicutes</taxon>
        <taxon>Selenomonadales</taxon>
        <taxon>Selenomonadaceae</taxon>
        <taxon>Pectinatus</taxon>
    </lineage>
</organism>
<keyword evidence="1" id="KW-0238">DNA-binding</keyword>
<protein>
    <submittedName>
        <fullName evidence="1">DNA-binding protein (MmcQ/YjbR family)</fullName>
    </submittedName>
</protein>